<dbReference type="GO" id="GO:0030414">
    <property type="term" value="F:peptidase inhibitor activity"/>
    <property type="evidence" value="ECO:0007669"/>
    <property type="project" value="InterPro"/>
</dbReference>
<feature type="signal peptide" evidence="1">
    <location>
        <begin position="1"/>
        <end position="23"/>
    </location>
</feature>
<gene>
    <name evidence="3" type="ORF">BV898_06869</name>
</gene>
<keyword evidence="4" id="KW-1185">Reference proteome</keyword>
<sequence length="84" mass="10059">MLSLRMLMVMAVGLLVLVASVSADWDRSRGGLRDYDFCPDYNENEFCPPHRRRRNHCRRNHDCGRRRTCCYDGCRRVCRRRGFF</sequence>
<organism evidence="3 4">
    <name type="scientific">Hypsibius exemplaris</name>
    <name type="common">Freshwater tardigrade</name>
    <dbReference type="NCBI Taxonomy" id="2072580"/>
    <lineage>
        <taxon>Eukaryota</taxon>
        <taxon>Metazoa</taxon>
        <taxon>Ecdysozoa</taxon>
        <taxon>Tardigrada</taxon>
        <taxon>Eutardigrada</taxon>
        <taxon>Parachela</taxon>
        <taxon>Hypsibioidea</taxon>
        <taxon>Hypsibiidae</taxon>
        <taxon>Hypsibius</taxon>
    </lineage>
</organism>
<dbReference type="EMBL" id="MTYJ01000043">
    <property type="protein sequence ID" value="OQV19011.1"/>
    <property type="molecule type" value="Genomic_DNA"/>
</dbReference>
<dbReference type="InterPro" id="IPR008197">
    <property type="entry name" value="WAP_dom"/>
</dbReference>
<comment type="caution">
    <text evidence="3">The sequence shown here is derived from an EMBL/GenBank/DDBJ whole genome shotgun (WGS) entry which is preliminary data.</text>
</comment>
<evidence type="ECO:0000313" key="3">
    <source>
        <dbReference type="EMBL" id="OQV19011.1"/>
    </source>
</evidence>
<keyword evidence="1" id="KW-0732">Signal</keyword>
<dbReference type="GO" id="GO:0005576">
    <property type="term" value="C:extracellular region"/>
    <property type="evidence" value="ECO:0007669"/>
    <property type="project" value="InterPro"/>
</dbReference>
<evidence type="ECO:0000256" key="1">
    <source>
        <dbReference type="SAM" id="SignalP"/>
    </source>
</evidence>
<reference evidence="4" key="1">
    <citation type="submission" date="2017-01" db="EMBL/GenBank/DDBJ databases">
        <title>Comparative genomics of anhydrobiosis in the tardigrade Hypsibius dujardini.</title>
        <authorList>
            <person name="Yoshida Y."/>
            <person name="Koutsovoulos G."/>
            <person name="Laetsch D."/>
            <person name="Stevens L."/>
            <person name="Kumar S."/>
            <person name="Horikawa D."/>
            <person name="Ishino K."/>
            <person name="Komine S."/>
            <person name="Tomita M."/>
            <person name="Blaxter M."/>
            <person name="Arakawa K."/>
        </authorList>
    </citation>
    <scope>NUCLEOTIDE SEQUENCE [LARGE SCALE GENOMIC DNA]</scope>
    <source>
        <strain evidence="4">Z151</strain>
    </source>
</reference>
<dbReference type="Proteomes" id="UP000192578">
    <property type="component" value="Unassembled WGS sequence"/>
</dbReference>
<feature type="chain" id="PRO_5012777240" description="WAP domain-containing protein" evidence="1">
    <location>
        <begin position="24"/>
        <end position="84"/>
    </location>
</feature>
<evidence type="ECO:0000313" key="4">
    <source>
        <dbReference type="Proteomes" id="UP000192578"/>
    </source>
</evidence>
<protein>
    <recommendedName>
        <fullName evidence="2">WAP domain-containing protein</fullName>
    </recommendedName>
</protein>
<dbReference type="Pfam" id="PF00095">
    <property type="entry name" value="WAP"/>
    <property type="match status" value="1"/>
</dbReference>
<proteinExistence type="predicted"/>
<dbReference type="InterPro" id="IPR036645">
    <property type="entry name" value="Elafin-like_sf"/>
</dbReference>
<accession>A0A1W0WUY1</accession>
<feature type="domain" description="WAP" evidence="2">
    <location>
        <begin position="37"/>
        <end position="79"/>
    </location>
</feature>
<evidence type="ECO:0000259" key="2">
    <source>
        <dbReference type="Pfam" id="PF00095"/>
    </source>
</evidence>
<name>A0A1W0WUY1_HYPEX</name>
<dbReference type="SUPFAM" id="SSF57256">
    <property type="entry name" value="Elafin-like"/>
    <property type="match status" value="1"/>
</dbReference>
<dbReference type="AlphaFoldDB" id="A0A1W0WUY1"/>